<keyword evidence="2" id="KW-1185">Reference proteome</keyword>
<evidence type="ECO:0000313" key="1">
    <source>
        <dbReference type="EMBL" id="KRY31040.1"/>
    </source>
</evidence>
<proteinExistence type="predicted"/>
<gene>
    <name evidence="1" type="ORF">T01_15383</name>
</gene>
<protein>
    <submittedName>
        <fullName evidence="1">Uncharacterized protein</fullName>
    </submittedName>
</protein>
<dbReference type="AlphaFoldDB" id="A0A0V1B235"/>
<accession>A0A0V1B235</accession>
<comment type="caution">
    <text evidence="1">The sequence shown here is derived from an EMBL/GenBank/DDBJ whole genome shotgun (WGS) entry which is preliminary data.</text>
</comment>
<sequence length="50" mass="5634">MLLELACFGNWRILESELDIGGFGLIRLCLTCAWSVQHRAGSAYLLSKYN</sequence>
<dbReference type="EMBL" id="JYDH01000127">
    <property type="protein sequence ID" value="KRY31040.1"/>
    <property type="molecule type" value="Genomic_DNA"/>
</dbReference>
<dbReference type="InParanoid" id="A0A0V1B235"/>
<organism evidence="1 2">
    <name type="scientific">Trichinella spiralis</name>
    <name type="common">Trichina worm</name>
    <dbReference type="NCBI Taxonomy" id="6334"/>
    <lineage>
        <taxon>Eukaryota</taxon>
        <taxon>Metazoa</taxon>
        <taxon>Ecdysozoa</taxon>
        <taxon>Nematoda</taxon>
        <taxon>Enoplea</taxon>
        <taxon>Dorylaimia</taxon>
        <taxon>Trichinellida</taxon>
        <taxon>Trichinellidae</taxon>
        <taxon>Trichinella</taxon>
    </lineage>
</organism>
<dbReference type="Proteomes" id="UP000054776">
    <property type="component" value="Unassembled WGS sequence"/>
</dbReference>
<evidence type="ECO:0000313" key="2">
    <source>
        <dbReference type="Proteomes" id="UP000054776"/>
    </source>
</evidence>
<name>A0A0V1B235_TRISP</name>
<reference evidence="1 2" key="1">
    <citation type="submission" date="2015-01" db="EMBL/GenBank/DDBJ databases">
        <title>Evolution of Trichinella species and genotypes.</title>
        <authorList>
            <person name="Korhonen P.K."/>
            <person name="Edoardo P."/>
            <person name="Giuseppe L.R."/>
            <person name="Gasser R.B."/>
        </authorList>
    </citation>
    <scope>NUCLEOTIDE SEQUENCE [LARGE SCALE GENOMIC DNA]</scope>
    <source>
        <strain evidence="1">ISS3</strain>
    </source>
</reference>